<dbReference type="Pfam" id="PF05735">
    <property type="entry name" value="TSP_C"/>
    <property type="match status" value="1"/>
</dbReference>
<dbReference type="OrthoDB" id="14563at2759"/>
<evidence type="ECO:0000313" key="9">
    <source>
        <dbReference type="Proteomes" id="UP000838756"/>
    </source>
</evidence>
<dbReference type="GO" id="GO:0005509">
    <property type="term" value="F:calcium ion binding"/>
    <property type="evidence" value="ECO:0007669"/>
    <property type="project" value="InterPro"/>
</dbReference>
<dbReference type="EMBL" id="CAKXAJ010025635">
    <property type="protein sequence ID" value="CAH2242307.1"/>
    <property type="molecule type" value="Genomic_DNA"/>
</dbReference>
<dbReference type="PROSITE" id="PS51236">
    <property type="entry name" value="TSP_CTER"/>
    <property type="match status" value="1"/>
</dbReference>
<feature type="compositionally biased region" description="Basic and acidic residues" evidence="5">
    <location>
        <begin position="199"/>
        <end position="210"/>
    </location>
</feature>
<evidence type="ECO:0000256" key="1">
    <source>
        <dbReference type="ARBA" id="ARBA00022536"/>
    </source>
</evidence>
<protein>
    <submittedName>
        <fullName evidence="8">Jg25221 protein</fullName>
    </submittedName>
</protein>
<reference evidence="8" key="1">
    <citation type="submission" date="2022-03" db="EMBL/GenBank/DDBJ databases">
        <authorList>
            <person name="Lindestad O."/>
        </authorList>
    </citation>
    <scope>NUCLEOTIDE SEQUENCE</scope>
</reference>
<keyword evidence="2" id="KW-1015">Disulfide bond</keyword>
<gene>
    <name evidence="8" type="primary">jg25221</name>
    <name evidence="8" type="ORF">PAEG_LOCUS18635</name>
</gene>
<evidence type="ECO:0000313" key="8">
    <source>
        <dbReference type="EMBL" id="CAH2242307.1"/>
    </source>
</evidence>
<dbReference type="Gene3D" id="2.10.25.10">
    <property type="entry name" value="Laminin"/>
    <property type="match status" value="5"/>
</dbReference>
<feature type="domain" description="TSP C-terminal" evidence="7">
    <location>
        <begin position="586"/>
        <end position="800"/>
    </location>
</feature>
<evidence type="ECO:0000259" key="7">
    <source>
        <dbReference type="PROSITE" id="PS51236"/>
    </source>
</evidence>
<comment type="caution">
    <text evidence="3">Lacks conserved residue(s) required for the propagation of feature annotation.</text>
</comment>
<evidence type="ECO:0000259" key="6">
    <source>
        <dbReference type="PROSITE" id="PS50026"/>
    </source>
</evidence>
<dbReference type="FunFam" id="2.60.120.200:FF:000002">
    <property type="entry name" value="Thrombospondin 3"/>
    <property type="match status" value="1"/>
</dbReference>
<dbReference type="GO" id="GO:0007155">
    <property type="term" value="P:cell adhesion"/>
    <property type="evidence" value="ECO:0007669"/>
    <property type="project" value="InterPro"/>
</dbReference>
<dbReference type="Proteomes" id="UP000838756">
    <property type="component" value="Unassembled WGS sequence"/>
</dbReference>
<comment type="caution">
    <text evidence="8">The sequence shown here is derived from an EMBL/GenBank/DDBJ whole genome shotgun (WGS) entry which is preliminary data.</text>
</comment>
<dbReference type="SUPFAM" id="SSF49899">
    <property type="entry name" value="Concanavalin A-like lectins/glucanases"/>
    <property type="match status" value="1"/>
</dbReference>
<feature type="domain" description="EGF-like" evidence="6">
    <location>
        <begin position="448"/>
        <end position="488"/>
    </location>
</feature>
<dbReference type="InterPro" id="IPR001881">
    <property type="entry name" value="EGF-like_Ca-bd_dom"/>
</dbReference>
<dbReference type="PROSITE" id="PS50026">
    <property type="entry name" value="EGF_3"/>
    <property type="match status" value="1"/>
</dbReference>
<evidence type="ECO:0000256" key="4">
    <source>
        <dbReference type="SAM" id="Coils"/>
    </source>
</evidence>
<dbReference type="PROSITE" id="PS01187">
    <property type="entry name" value="EGF_CA"/>
    <property type="match status" value="1"/>
</dbReference>
<dbReference type="SMART" id="SM00179">
    <property type="entry name" value="EGF_CA"/>
    <property type="match status" value="4"/>
</dbReference>
<sequence>MSCNANVIALHNDDDDDDERIKVQATDDIISAAKEAEDGEIAILVREPLGTSSGREELLYAKGAEDHSITLYFNSKNNKVYLESLNGGHLKSVSWGLGTSNGYITLIATRSRVKIYVGCKALNWHPMSGKHNVLKLLGSQKLKLYYENNTPIEVHKSEKAVAQSMNCNHHELLQPPTLVTVDSDVEEVQDFIKKEERLKHAEEMQGDDPRSNYIDPSIYQPLPLPTTPSSQRGDIPPADIESCDDEVIRQLKLLRQTIELLRRELADQKGTINNLQNQLRICCNRVPASPVERCTGSSCYPGVECRNTASGVECGPCPPGMEGDGKRCRPISCRRRPCSQVEYCIDSDQGFRCERCPGRQSSDGQTCRSACSSNPCFGGRVQCQDLPDGRYRCGACPAGYTGNGEECVRLACRPNTCHPGVECQELPDGQYRCGTCPAGYSGDGKQCVRLVCQPNTCFPGVECQDLPDGRYRCGSCPSGYTGNGEQCVRIACQPNSCFPGYTCVDMDECDLIRPCDELVSCRNVDGGFICGACPPGYSGSSGWQGAGDERRRETCTDVDECSLGRDVCPRGRLCVNTLVSILLTTRNYMTVRLDPEGTSQQDPNWEIANEGAEILQTLNSDPGLAVGFDSIGGVDFEGTLFVDSQIDDDYIGFIFGYQNNKRFYVVMWKKNTQTYWQTTPFRAVAEPGIQLKLVNSKTGPGKTLRNALWKTESTPDQVKLLWKDPRNVGWRERTAYRWRLLHRPKIGLIRLKIYENNRLVADSGNQYDFTLKGGRLGVFCFSQEMIIWSNLIYRCNDKIPTNIVSELPPTIKNKNLDIDHDFVYL</sequence>
<dbReference type="InterPro" id="IPR013320">
    <property type="entry name" value="ConA-like_dom_sf"/>
</dbReference>
<dbReference type="PANTHER" id="PTHR10199:SF100">
    <property type="entry name" value="THROMBOSPONDIN, ISOFORM A"/>
    <property type="match status" value="1"/>
</dbReference>
<keyword evidence="9" id="KW-1185">Reference proteome</keyword>
<dbReference type="InterPro" id="IPR009030">
    <property type="entry name" value="Growth_fac_rcpt_cys_sf"/>
</dbReference>
<dbReference type="Gene3D" id="2.60.120.200">
    <property type="match status" value="1"/>
</dbReference>
<dbReference type="PANTHER" id="PTHR10199">
    <property type="entry name" value="THROMBOSPONDIN"/>
    <property type="match status" value="1"/>
</dbReference>
<organism evidence="8 9">
    <name type="scientific">Pararge aegeria aegeria</name>
    <dbReference type="NCBI Taxonomy" id="348720"/>
    <lineage>
        <taxon>Eukaryota</taxon>
        <taxon>Metazoa</taxon>
        <taxon>Ecdysozoa</taxon>
        <taxon>Arthropoda</taxon>
        <taxon>Hexapoda</taxon>
        <taxon>Insecta</taxon>
        <taxon>Pterygota</taxon>
        <taxon>Neoptera</taxon>
        <taxon>Endopterygota</taxon>
        <taxon>Lepidoptera</taxon>
        <taxon>Glossata</taxon>
        <taxon>Ditrysia</taxon>
        <taxon>Papilionoidea</taxon>
        <taxon>Nymphalidae</taxon>
        <taxon>Satyrinae</taxon>
        <taxon>Satyrini</taxon>
        <taxon>Parargina</taxon>
        <taxon>Pararge</taxon>
    </lineage>
</organism>
<evidence type="ECO:0000256" key="5">
    <source>
        <dbReference type="SAM" id="MobiDB-lite"/>
    </source>
</evidence>
<feature type="region of interest" description="Disordered" evidence="5">
    <location>
        <begin position="199"/>
        <end position="233"/>
    </location>
</feature>
<dbReference type="SUPFAM" id="SSF57184">
    <property type="entry name" value="Growth factor receptor domain"/>
    <property type="match status" value="1"/>
</dbReference>
<keyword evidence="1 3" id="KW-0245">EGF-like domain</keyword>
<proteinExistence type="predicted"/>
<dbReference type="InterPro" id="IPR018097">
    <property type="entry name" value="EGF_Ca-bd_CS"/>
</dbReference>
<dbReference type="InterPro" id="IPR000742">
    <property type="entry name" value="EGF"/>
</dbReference>
<feature type="coiled-coil region" evidence="4">
    <location>
        <begin position="244"/>
        <end position="278"/>
    </location>
</feature>
<name>A0A8S4RYR7_9NEOP</name>
<dbReference type="InterPro" id="IPR008859">
    <property type="entry name" value="Thrombospondin_C"/>
</dbReference>
<accession>A0A8S4RYR7</accession>
<dbReference type="GO" id="GO:0005576">
    <property type="term" value="C:extracellular region"/>
    <property type="evidence" value="ECO:0007669"/>
    <property type="project" value="InterPro"/>
</dbReference>
<keyword evidence="4" id="KW-0175">Coiled coil</keyword>
<evidence type="ECO:0000256" key="3">
    <source>
        <dbReference type="PROSITE-ProRule" id="PRU00076"/>
    </source>
</evidence>
<dbReference type="SMART" id="SM00181">
    <property type="entry name" value="EGF"/>
    <property type="match status" value="6"/>
</dbReference>
<dbReference type="CDD" id="cd00054">
    <property type="entry name" value="EGF_CA"/>
    <property type="match status" value="1"/>
</dbReference>
<dbReference type="AlphaFoldDB" id="A0A8S4RYR7"/>
<evidence type="ECO:0000256" key="2">
    <source>
        <dbReference type="ARBA" id="ARBA00023157"/>
    </source>
</evidence>